<feature type="domain" description="DUF8152" evidence="2">
    <location>
        <begin position="22"/>
        <end position="103"/>
    </location>
</feature>
<dbReference type="InterPro" id="IPR058465">
    <property type="entry name" value="DUF8152"/>
</dbReference>
<evidence type="ECO:0000313" key="3">
    <source>
        <dbReference type="EMBL" id="MDS0300000.1"/>
    </source>
</evidence>
<dbReference type="Pfam" id="PF26479">
    <property type="entry name" value="DUF8152"/>
    <property type="match status" value="1"/>
</dbReference>
<name>A0ABU2GGS5_9EURY</name>
<organism evidence="3 4">
    <name type="scientific">Halogeometricum salsisoli</name>
    <dbReference type="NCBI Taxonomy" id="2950536"/>
    <lineage>
        <taxon>Archaea</taxon>
        <taxon>Methanobacteriati</taxon>
        <taxon>Methanobacteriota</taxon>
        <taxon>Stenosarchaea group</taxon>
        <taxon>Halobacteria</taxon>
        <taxon>Halobacteriales</taxon>
        <taxon>Haloferacaceae</taxon>
        <taxon>Halogeometricum</taxon>
    </lineage>
</organism>
<reference evidence="3 4" key="1">
    <citation type="submission" date="2022-06" db="EMBL/GenBank/DDBJ databases">
        <title>Halogeometricum sp. a new haloarchaeum isolate from saline soil.</title>
        <authorList>
            <person name="Strakova D."/>
            <person name="Galisteo C."/>
            <person name="Sanchez-Porro C."/>
            <person name="Ventosa A."/>
        </authorList>
    </citation>
    <scope>NUCLEOTIDE SEQUENCE [LARGE SCALE GENOMIC DNA]</scope>
    <source>
        <strain evidence="3 4">S1BR25-6</strain>
    </source>
</reference>
<sequence length="104" mass="10969">MTDGNESGSGGDEVDGETRERLRSLHEHLAATAERPVERTASAHLGEAEAVAGDVARDPDVSPSVVRSRVETVADLLSHVDGTGDDEADDHVERARDLAAEILA</sequence>
<accession>A0ABU2GGS5</accession>
<evidence type="ECO:0000313" key="4">
    <source>
        <dbReference type="Proteomes" id="UP001257060"/>
    </source>
</evidence>
<dbReference type="RefSeq" id="WP_310924847.1">
    <property type="nucleotide sequence ID" value="NZ_JAMQOP010000002.1"/>
</dbReference>
<proteinExistence type="predicted"/>
<comment type="caution">
    <text evidence="3">The sequence shown here is derived from an EMBL/GenBank/DDBJ whole genome shotgun (WGS) entry which is preliminary data.</text>
</comment>
<feature type="compositionally biased region" description="Basic and acidic residues" evidence="1">
    <location>
        <begin position="16"/>
        <end position="29"/>
    </location>
</feature>
<keyword evidence="4" id="KW-1185">Reference proteome</keyword>
<gene>
    <name evidence="3" type="ORF">NDI76_14730</name>
</gene>
<dbReference type="EMBL" id="JAMQOP010000002">
    <property type="protein sequence ID" value="MDS0300000.1"/>
    <property type="molecule type" value="Genomic_DNA"/>
</dbReference>
<protein>
    <recommendedName>
        <fullName evidence="2">DUF8152 domain-containing protein</fullName>
    </recommendedName>
</protein>
<evidence type="ECO:0000259" key="2">
    <source>
        <dbReference type="Pfam" id="PF26479"/>
    </source>
</evidence>
<evidence type="ECO:0000256" key="1">
    <source>
        <dbReference type="SAM" id="MobiDB-lite"/>
    </source>
</evidence>
<feature type="region of interest" description="Disordered" evidence="1">
    <location>
        <begin position="1"/>
        <end position="42"/>
    </location>
</feature>
<dbReference type="Proteomes" id="UP001257060">
    <property type="component" value="Unassembled WGS sequence"/>
</dbReference>